<dbReference type="Proteomes" id="UP001075704">
    <property type="component" value="Unassembled WGS sequence"/>
</dbReference>
<dbReference type="Pfam" id="PF00483">
    <property type="entry name" value="NTP_transferase"/>
    <property type="match status" value="1"/>
</dbReference>
<dbReference type="EC" id="2.7.7.33" evidence="2"/>
<name>A0ABD4VVC6_BACFG</name>
<dbReference type="InterPro" id="IPR029044">
    <property type="entry name" value="Nucleotide-diphossugar_trans"/>
</dbReference>
<dbReference type="NCBIfam" id="TIGR02623">
    <property type="entry name" value="G1P_cyt_trans"/>
    <property type="match status" value="1"/>
</dbReference>
<dbReference type="Gene3D" id="3.90.550.10">
    <property type="entry name" value="Spore Coat Polysaccharide Biosynthesis Protein SpsA, Chain A"/>
    <property type="match status" value="1"/>
</dbReference>
<protein>
    <submittedName>
        <fullName evidence="2">Glucose-1-phosphate cytidylyltransferase</fullName>
        <ecNumber evidence="2">2.7.7.33</ecNumber>
    </submittedName>
</protein>
<evidence type="ECO:0000313" key="3">
    <source>
        <dbReference type="Proteomes" id="UP001075704"/>
    </source>
</evidence>
<dbReference type="RefSeq" id="WP_234185070.1">
    <property type="nucleotide sequence ID" value="NZ_CP133097.1"/>
</dbReference>
<dbReference type="AlphaFoldDB" id="A0ABD4VVC6"/>
<feature type="domain" description="Nucleotidyl transferase" evidence="1">
    <location>
        <begin position="2"/>
        <end position="225"/>
    </location>
</feature>
<evidence type="ECO:0000313" key="2">
    <source>
        <dbReference type="EMBL" id="MCZ2654701.1"/>
    </source>
</evidence>
<keyword evidence="2" id="KW-0548">Nucleotidyltransferase</keyword>
<dbReference type="CDD" id="cd02524">
    <property type="entry name" value="G1P_cytidylyltransferase"/>
    <property type="match status" value="1"/>
</dbReference>
<proteinExistence type="predicted"/>
<sequence length="259" mass="29567">MKAVILAGGFGSRLSEATNLIPKPMVEIGGKPILWHIMKIYSHYGINEFVICCGYKQYVIKEYFANYFRHNCDMTVDLSNNTTTIHDNHSENWKVTMVDTGLNTMTGGRVKRIQQYVGNERFLLTYGDGVSDLNIQDTILKHENSGAILSLTAYKPAGKFGSLQINPENNKVQSFLEKPDGDGNWINAGFFVCEPEVFSYIADNDDSVIFEKQPLESIAQEGKMHAYKHYGFWKPMDMLRDNTELNEMWDKGIAPWRVW</sequence>
<accession>A0ABD4VVC6</accession>
<dbReference type="SUPFAM" id="SSF53448">
    <property type="entry name" value="Nucleotide-diphospho-sugar transferases"/>
    <property type="match status" value="1"/>
</dbReference>
<comment type="caution">
    <text evidence="2">The sequence shown here is derived from an EMBL/GenBank/DDBJ whole genome shotgun (WGS) entry which is preliminary data.</text>
</comment>
<dbReference type="InterPro" id="IPR046981">
    <property type="entry name" value="G1P_cyt_trans"/>
</dbReference>
<dbReference type="PANTHER" id="PTHR47183">
    <property type="entry name" value="GLUCOSE-1-PHOSPHATE CYTIDYLYLTRANSFERASE-RELATED"/>
    <property type="match status" value="1"/>
</dbReference>
<dbReference type="InterPro" id="IPR005835">
    <property type="entry name" value="NTP_transferase_dom"/>
</dbReference>
<gene>
    <name evidence="2" type="primary">rfbF</name>
    <name evidence="2" type="ORF">O1422_11075</name>
</gene>
<reference evidence="2" key="1">
    <citation type="submission" date="2022-12" db="EMBL/GenBank/DDBJ databases">
        <title>Development of a Multilocus Sequence Typing Scheme for Bacteroides fragilis Based on Whole Genome Sequencing Data and Clinical Application.</title>
        <authorList>
            <person name="Nielsen F.D."/>
            <person name="Justesen U.S."/>
        </authorList>
    </citation>
    <scope>NUCLEOTIDE SEQUENCE</scope>
    <source>
        <strain evidence="2">BF_BC_ODE_DK_2015_2</strain>
    </source>
</reference>
<keyword evidence="2" id="KW-0808">Transferase</keyword>
<dbReference type="PANTHER" id="PTHR47183:SF1">
    <property type="entry name" value="GLUCOSE-1-PHOSPHATE CYTIDYLYLTRANSFERASE"/>
    <property type="match status" value="1"/>
</dbReference>
<dbReference type="InterPro" id="IPR013446">
    <property type="entry name" value="G1P_cyt_trans-like"/>
</dbReference>
<evidence type="ECO:0000259" key="1">
    <source>
        <dbReference type="Pfam" id="PF00483"/>
    </source>
</evidence>
<organism evidence="2 3">
    <name type="scientific">Bacteroides fragilis</name>
    <dbReference type="NCBI Taxonomy" id="817"/>
    <lineage>
        <taxon>Bacteria</taxon>
        <taxon>Pseudomonadati</taxon>
        <taxon>Bacteroidota</taxon>
        <taxon>Bacteroidia</taxon>
        <taxon>Bacteroidales</taxon>
        <taxon>Bacteroidaceae</taxon>
        <taxon>Bacteroides</taxon>
    </lineage>
</organism>
<dbReference type="GO" id="GO:0047343">
    <property type="term" value="F:glucose-1-phosphate cytidylyltransferase activity"/>
    <property type="evidence" value="ECO:0007669"/>
    <property type="project" value="UniProtKB-EC"/>
</dbReference>
<dbReference type="EMBL" id="JAPUAC010000007">
    <property type="protein sequence ID" value="MCZ2654701.1"/>
    <property type="molecule type" value="Genomic_DNA"/>
</dbReference>